<protein>
    <recommendedName>
        <fullName evidence="4">Lipoprotein</fullName>
    </recommendedName>
</protein>
<keyword evidence="3" id="KW-1185">Reference proteome</keyword>
<reference evidence="2 3" key="1">
    <citation type="submission" date="2020-03" db="EMBL/GenBank/DDBJ databases">
        <title>Nocardioides sp. nov., isolated from fish.</title>
        <authorList>
            <person name="Hyun D.-W."/>
            <person name="Bae J.-W."/>
        </authorList>
    </citation>
    <scope>NUCLEOTIDE SEQUENCE [LARGE SCALE GENOMIC DNA]</scope>
    <source>
        <strain evidence="2 3">HDW12A</strain>
    </source>
</reference>
<proteinExistence type="predicted"/>
<gene>
    <name evidence="2" type="ORF">G7071_14060</name>
</gene>
<accession>A0A6G7YI20</accession>
<dbReference type="EMBL" id="CP049866">
    <property type="protein sequence ID" value="QIK76379.1"/>
    <property type="molecule type" value="Genomic_DNA"/>
</dbReference>
<sequence length="147" mass="15924">MRGPVGLVSLVLAASLLVGCGGDDRGDYCQAVEEHQRELGELDPNTDPGAIFTALEHYRALAEEAPSDIQDEWTQVITRIEAVETALEDAGVDPSTFDPQETLKELSKEERQAVTGAGRDLGDDQTRQAMEGLKQQALDVCKTPLTQ</sequence>
<feature type="region of interest" description="Disordered" evidence="1">
    <location>
        <begin position="104"/>
        <end position="124"/>
    </location>
</feature>
<organism evidence="2 3">
    <name type="scientific">Nocardioides piscis</name>
    <dbReference type="NCBI Taxonomy" id="2714938"/>
    <lineage>
        <taxon>Bacteria</taxon>
        <taxon>Bacillati</taxon>
        <taxon>Actinomycetota</taxon>
        <taxon>Actinomycetes</taxon>
        <taxon>Propionibacteriales</taxon>
        <taxon>Nocardioidaceae</taxon>
        <taxon>Nocardioides</taxon>
    </lineage>
</organism>
<dbReference type="KEGG" id="npi:G7071_14060"/>
<dbReference type="AlphaFoldDB" id="A0A6G7YI20"/>
<dbReference type="RefSeq" id="WP_166319765.1">
    <property type="nucleotide sequence ID" value="NZ_CP049866.1"/>
</dbReference>
<evidence type="ECO:0000313" key="3">
    <source>
        <dbReference type="Proteomes" id="UP000502035"/>
    </source>
</evidence>
<evidence type="ECO:0000313" key="2">
    <source>
        <dbReference type="EMBL" id="QIK76379.1"/>
    </source>
</evidence>
<name>A0A6G7YI20_9ACTN</name>
<evidence type="ECO:0000256" key="1">
    <source>
        <dbReference type="SAM" id="MobiDB-lite"/>
    </source>
</evidence>
<dbReference type="Proteomes" id="UP000502035">
    <property type="component" value="Chromosome"/>
</dbReference>
<evidence type="ECO:0008006" key="4">
    <source>
        <dbReference type="Google" id="ProtNLM"/>
    </source>
</evidence>
<dbReference type="PROSITE" id="PS51257">
    <property type="entry name" value="PROKAR_LIPOPROTEIN"/>
    <property type="match status" value="1"/>
</dbReference>